<dbReference type="GO" id="GO:0043138">
    <property type="term" value="F:3'-5' DNA helicase activity"/>
    <property type="evidence" value="ECO:0007669"/>
    <property type="project" value="UniProtKB-EC"/>
</dbReference>
<feature type="binding site" evidence="11">
    <location>
        <begin position="31"/>
        <end position="38"/>
    </location>
    <ligand>
        <name>ATP</name>
        <dbReference type="ChEBI" id="CHEBI:30616"/>
    </ligand>
</feature>
<dbReference type="InterPro" id="IPR000212">
    <property type="entry name" value="DNA_helicase_UvrD/REP"/>
</dbReference>
<dbReference type="Gene3D" id="1.10.486.10">
    <property type="entry name" value="PCRA, domain 4"/>
    <property type="match status" value="1"/>
</dbReference>
<evidence type="ECO:0000256" key="9">
    <source>
        <dbReference type="ARBA" id="ARBA00034808"/>
    </source>
</evidence>
<comment type="catalytic activity">
    <reaction evidence="8">
        <text>Couples ATP hydrolysis with the unwinding of duplex DNA by translocating in the 3'-5' direction.</text>
        <dbReference type="EC" id="5.6.2.4"/>
    </reaction>
</comment>
<evidence type="ECO:0000256" key="8">
    <source>
        <dbReference type="ARBA" id="ARBA00034617"/>
    </source>
</evidence>
<evidence type="ECO:0000256" key="1">
    <source>
        <dbReference type="ARBA" id="ARBA00009922"/>
    </source>
</evidence>
<evidence type="ECO:0000256" key="5">
    <source>
        <dbReference type="ARBA" id="ARBA00022840"/>
    </source>
</evidence>
<dbReference type="PANTHER" id="PTHR11070">
    <property type="entry name" value="UVRD / RECB / PCRA DNA HELICASE FAMILY MEMBER"/>
    <property type="match status" value="1"/>
</dbReference>
<evidence type="ECO:0000313" key="14">
    <source>
        <dbReference type="Proteomes" id="UP000095453"/>
    </source>
</evidence>
<dbReference type="EC" id="5.6.2.4" evidence="9"/>
<evidence type="ECO:0000256" key="11">
    <source>
        <dbReference type="PROSITE-ProRule" id="PRU00560"/>
    </source>
</evidence>
<dbReference type="Gene3D" id="3.40.50.300">
    <property type="entry name" value="P-loop containing nucleotide triphosphate hydrolases"/>
    <property type="match status" value="2"/>
</dbReference>
<feature type="domain" description="UvrD-like helicase ATP-binding" evidence="12">
    <location>
        <begin position="10"/>
        <end position="284"/>
    </location>
</feature>
<keyword evidence="5 11" id="KW-0067">ATP-binding</keyword>
<comment type="catalytic activity">
    <reaction evidence="10">
        <text>ATP + H2O = ADP + phosphate + H(+)</text>
        <dbReference type="Rhea" id="RHEA:13065"/>
        <dbReference type="ChEBI" id="CHEBI:15377"/>
        <dbReference type="ChEBI" id="CHEBI:15378"/>
        <dbReference type="ChEBI" id="CHEBI:30616"/>
        <dbReference type="ChEBI" id="CHEBI:43474"/>
        <dbReference type="ChEBI" id="CHEBI:456216"/>
        <dbReference type="EC" id="5.6.2.4"/>
    </reaction>
</comment>
<keyword evidence="4 11" id="KW-0347">Helicase</keyword>
<evidence type="ECO:0000259" key="12">
    <source>
        <dbReference type="PROSITE" id="PS51198"/>
    </source>
</evidence>
<dbReference type="Gene3D" id="1.10.10.160">
    <property type="match status" value="1"/>
</dbReference>
<keyword evidence="3 11" id="KW-0378">Hydrolase</keyword>
<comment type="similarity">
    <text evidence="1">Belongs to the helicase family. UvrD subfamily.</text>
</comment>
<dbReference type="CDD" id="cd17932">
    <property type="entry name" value="DEXQc_UvrD"/>
    <property type="match status" value="1"/>
</dbReference>
<dbReference type="InterPro" id="IPR013986">
    <property type="entry name" value="DExx_box_DNA_helicase_dom_sf"/>
</dbReference>
<evidence type="ECO:0000256" key="10">
    <source>
        <dbReference type="ARBA" id="ARBA00048988"/>
    </source>
</evidence>
<dbReference type="InterPro" id="IPR014016">
    <property type="entry name" value="UvrD-like_ATP-bd"/>
</dbReference>
<accession>A0A173TNK3</accession>
<keyword evidence="6" id="KW-0238">DNA-binding</keyword>
<dbReference type="SUPFAM" id="SSF52540">
    <property type="entry name" value="P-loop containing nucleoside triphosphate hydrolases"/>
    <property type="match status" value="1"/>
</dbReference>
<protein>
    <recommendedName>
        <fullName evidence="9">DNA 3'-5' helicase</fullName>
        <ecNumber evidence="9">5.6.2.4</ecNumber>
    </recommendedName>
</protein>
<evidence type="ECO:0000256" key="3">
    <source>
        <dbReference type="ARBA" id="ARBA00022801"/>
    </source>
</evidence>
<dbReference type="InterPro" id="IPR027417">
    <property type="entry name" value="P-loop_NTPase"/>
</dbReference>
<evidence type="ECO:0000256" key="7">
    <source>
        <dbReference type="ARBA" id="ARBA00023235"/>
    </source>
</evidence>
<dbReference type="PANTHER" id="PTHR11070:SF2">
    <property type="entry name" value="ATP-DEPENDENT DNA HELICASE SRS2"/>
    <property type="match status" value="1"/>
</dbReference>
<proteinExistence type="inferred from homology"/>
<dbReference type="GO" id="GO:0003677">
    <property type="term" value="F:DNA binding"/>
    <property type="evidence" value="ECO:0007669"/>
    <property type="project" value="UniProtKB-KW"/>
</dbReference>
<sequence length="604" mass="70530">MSYYAKMLERISADPLQKAAYDTEDSTVVIAGPGSGKTTILTLKIMKLLNNHITEPQGLACLTFSKEAAREFEDRLKKLGYVERRNVFLGTVHSFCISEILSNFAELYDYGVALPIKVLPEKLEKQIYNSVLKDLGIKKKIKKEAIDKERALHIQGVSKVPVASDATAHAIAVEYEKRVLSAGYIDYQGIIILSTKILQEHEYVRKCISAKYPWLVIDEYQDLGKPLHEMVMSLFTKTDIKIFAVGDPDQSIYGFSGAIPDYLMELYNREDTISVELKNNYRSNQDIIDGSEIVLNLPRHYHAMTREDEEAEYRFISCNNGLEEQFDFFAKKIVPECIKKEIPLEEIAVLLSSNDSCKDLGLKCIEHNIPYYISRHNFERTDFVKWLEECSVWINNKEKASFDDIFQYWETLVLQHQNTKYKSENDRLKMKHQLLCVLQDSIAFKDELNEWIKYILSELRIKDLLIDSDIIPDEWENLKSLLEEVAEDKYSDYDTNKFSKIGKPDNQITISTRHSSKGLEFEVVIMMGMEERHFPGWWTDNDPEALRESNRICFVCVSRAKRVCILMHSNYYNEMDYRYNEIRCKRYYPSRYLLQLKQKFDRHP</sequence>
<evidence type="ECO:0000256" key="2">
    <source>
        <dbReference type="ARBA" id="ARBA00022741"/>
    </source>
</evidence>
<dbReference type="Pfam" id="PF13361">
    <property type="entry name" value="UvrD_C"/>
    <property type="match status" value="2"/>
</dbReference>
<keyword evidence="2 11" id="KW-0547">Nucleotide-binding</keyword>
<evidence type="ECO:0000256" key="6">
    <source>
        <dbReference type="ARBA" id="ARBA00023125"/>
    </source>
</evidence>
<dbReference type="Proteomes" id="UP000095453">
    <property type="component" value="Unassembled WGS sequence"/>
</dbReference>
<evidence type="ECO:0000256" key="4">
    <source>
        <dbReference type="ARBA" id="ARBA00022806"/>
    </source>
</evidence>
<dbReference type="GO" id="GO:0016887">
    <property type="term" value="F:ATP hydrolysis activity"/>
    <property type="evidence" value="ECO:0007669"/>
    <property type="project" value="RHEA"/>
</dbReference>
<dbReference type="AlphaFoldDB" id="A0A173TNK3"/>
<dbReference type="RefSeq" id="WP_055168984.1">
    <property type="nucleotide sequence ID" value="NZ_CYXX01000010.1"/>
</dbReference>
<dbReference type="GO" id="GO:0005524">
    <property type="term" value="F:ATP binding"/>
    <property type="evidence" value="ECO:0007669"/>
    <property type="project" value="UniProtKB-UniRule"/>
</dbReference>
<organism evidence="13 14">
    <name type="scientific">Roseburia inulinivorans</name>
    <dbReference type="NCBI Taxonomy" id="360807"/>
    <lineage>
        <taxon>Bacteria</taxon>
        <taxon>Bacillati</taxon>
        <taxon>Bacillota</taxon>
        <taxon>Clostridia</taxon>
        <taxon>Lachnospirales</taxon>
        <taxon>Lachnospiraceae</taxon>
        <taxon>Roseburia</taxon>
    </lineage>
</organism>
<dbReference type="InterPro" id="IPR014017">
    <property type="entry name" value="DNA_helicase_UvrD-like_C"/>
</dbReference>
<dbReference type="PROSITE" id="PS51198">
    <property type="entry name" value="UVRD_HELICASE_ATP_BIND"/>
    <property type="match status" value="1"/>
</dbReference>
<dbReference type="Pfam" id="PF00580">
    <property type="entry name" value="UvrD-helicase"/>
    <property type="match status" value="1"/>
</dbReference>
<dbReference type="GO" id="GO:0000725">
    <property type="term" value="P:recombinational repair"/>
    <property type="evidence" value="ECO:0007669"/>
    <property type="project" value="TreeGrafter"/>
</dbReference>
<reference evidence="13 14" key="1">
    <citation type="submission" date="2015-09" db="EMBL/GenBank/DDBJ databases">
        <authorList>
            <consortium name="Pathogen Informatics"/>
        </authorList>
    </citation>
    <scope>NUCLEOTIDE SEQUENCE [LARGE SCALE GENOMIC DNA]</scope>
    <source>
        <strain evidence="13 14">2789STDY5608887</strain>
    </source>
</reference>
<name>A0A173TNK3_9FIRM</name>
<dbReference type="EMBL" id="CYXX01000010">
    <property type="protein sequence ID" value="CUN03806.1"/>
    <property type="molecule type" value="Genomic_DNA"/>
</dbReference>
<gene>
    <name evidence="13" type="primary">pcrA_2</name>
    <name evidence="13" type="ORF">ERS852444_01607</name>
</gene>
<keyword evidence="7" id="KW-0413">Isomerase</keyword>
<evidence type="ECO:0000313" key="13">
    <source>
        <dbReference type="EMBL" id="CUN03806.1"/>
    </source>
</evidence>